<proteinExistence type="predicted"/>
<comment type="caution">
    <text evidence="1">The sequence shown here is derived from an EMBL/GenBank/DDBJ whole genome shotgun (WGS) entry which is preliminary data.</text>
</comment>
<gene>
    <name evidence="1" type="ORF">IWQ57_006388</name>
</gene>
<keyword evidence="2" id="KW-1185">Reference proteome</keyword>
<sequence>MDGPGGNGSNSAGGEEDALAAFTNLGGTDSDVAGLFGSFTNDAAVGGGGAGGDIFGQLAAGTLGGLDMGMDVGMDMGALGLGGSGAVDLSSIRLVGLGDAGGPAVAVQPAAQIVGQLLGAPAAPPGASRRASQSSDEMGDIPLAQLGLTPAPPPPALPLLPVAPVPPSQPPLPADSAVAGALALGLSASTAPAPPPPTYGVGGAAIPDAATAPVSAQSVASGTSGVESTVLAARPGGAGGAASERLRLALDRPADQAAEAEAPPLAELERIEAQLCALLDMAARTIRMLTGARGAAGADAGIAATVDAFMRSVAAIHADLIRQHRRLAARGIPTHIPARFRSAAAAPERDLAVWSDAAALLADALESSLRLAASR</sequence>
<accession>A0ACC1JJS6</accession>
<protein>
    <submittedName>
        <fullName evidence="1">Uncharacterized protein</fullName>
    </submittedName>
</protein>
<name>A0ACC1JJS6_9FUNG</name>
<evidence type="ECO:0000313" key="1">
    <source>
        <dbReference type="EMBL" id="KAJ2760096.1"/>
    </source>
</evidence>
<dbReference type="EMBL" id="JANBUJ010003596">
    <property type="protein sequence ID" value="KAJ2760096.1"/>
    <property type="molecule type" value="Genomic_DNA"/>
</dbReference>
<organism evidence="1 2">
    <name type="scientific">Coemansia nantahalensis</name>
    <dbReference type="NCBI Taxonomy" id="2789366"/>
    <lineage>
        <taxon>Eukaryota</taxon>
        <taxon>Fungi</taxon>
        <taxon>Fungi incertae sedis</taxon>
        <taxon>Zoopagomycota</taxon>
        <taxon>Kickxellomycotina</taxon>
        <taxon>Kickxellomycetes</taxon>
        <taxon>Kickxellales</taxon>
        <taxon>Kickxellaceae</taxon>
        <taxon>Coemansia</taxon>
    </lineage>
</organism>
<dbReference type="Proteomes" id="UP001140234">
    <property type="component" value="Unassembled WGS sequence"/>
</dbReference>
<evidence type="ECO:0000313" key="2">
    <source>
        <dbReference type="Proteomes" id="UP001140234"/>
    </source>
</evidence>
<reference evidence="1" key="1">
    <citation type="submission" date="2022-07" db="EMBL/GenBank/DDBJ databases">
        <title>Phylogenomic reconstructions and comparative analyses of Kickxellomycotina fungi.</title>
        <authorList>
            <person name="Reynolds N.K."/>
            <person name="Stajich J.E."/>
            <person name="Barry K."/>
            <person name="Grigoriev I.V."/>
            <person name="Crous P."/>
            <person name="Smith M.E."/>
        </authorList>
    </citation>
    <scope>NUCLEOTIDE SEQUENCE</scope>
    <source>
        <strain evidence="1">CBS 109366</strain>
    </source>
</reference>